<accession>A0ACD5IE54</accession>
<reference evidence="1 2" key="1">
    <citation type="journal article" date="2021" name="ISME J.">
        <title>Genomic evolution of the class Acidithiobacillia: deep-branching Proteobacteria living in extreme acidic conditions.</title>
        <authorList>
            <person name="Moya-Beltran A."/>
            <person name="Beard S."/>
            <person name="Rojas-Villalobos C."/>
            <person name="Issotta F."/>
            <person name="Gallardo Y."/>
            <person name="Ulloa R."/>
            <person name="Giaveno A."/>
            <person name="Degli Esposti M."/>
            <person name="Johnson D.B."/>
            <person name="Quatrini R."/>
        </authorList>
    </citation>
    <scope>NUCLEOTIDE SEQUENCE [LARGE SCALE GENOMIC DNA]</scope>
    <source>
        <strain evidence="1 2">CF3</strain>
    </source>
</reference>
<dbReference type="Proteomes" id="UP001196097">
    <property type="component" value="Chromosome"/>
</dbReference>
<evidence type="ECO:0000313" key="1">
    <source>
        <dbReference type="EMBL" id="XRP72095.1"/>
    </source>
</evidence>
<protein>
    <submittedName>
        <fullName evidence="1">1-acyl-sn-glycerol-3-phosphate acyltransferase</fullName>
    </submittedName>
</protein>
<keyword evidence="2" id="KW-1185">Reference proteome</keyword>
<proteinExistence type="predicted"/>
<dbReference type="EMBL" id="CP130946">
    <property type="protein sequence ID" value="XRP72095.1"/>
    <property type="molecule type" value="Genomic_DNA"/>
</dbReference>
<keyword evidence="1" id="KW-0808">Transferase</keyword>
<organism evidence="1 2">
    <name type="scientific">Acidithiobacillus ferruginosus</name>
    <dbReference type="NCBI Taxonomy" id="3063951"/>
    <lineage>
        <taxon>Bacteria</taxon>
        <taxon>Pseudomonadati</taxon>
        <taxon>Pseudomonadota</taxon>
        <taxon>Acidithiobacillia</taxon>
        <taxon>Acidithiobacillales</taxon>
        <taxon>Acidithiobacillaceae</taxon>
        <taxon>Acidithiobacillus</taxon>
    </lineage>
</organism>
<gene>
    <name evidence="1" type="ORF">HF292_009770</name>
</gene>
<name>A0ACD5IE54_9PROT</name>
<keyword evidence="1" id="KW-0012">Acyltransferase</keyword>
<sequence length="153" mass="17356">MLILVRPHASILDGPAVALWLARQRNIRNAVFAVDPDYARHPVKAPLLKMYGWVVGRHRMVAMDGRRPFALRRVLEDMAAGRNVVIFPQGTGLSDPKRPDQPGMGWLLRKIPNVPVVQLHLDHSRRWPSVTVQADNWFTVDGTGVPMFPRVTW</sequence>
<evidence type="ECO:0000313" key="2">
    <source>
        <dbReference type="Proteomes" id="UP001196097"/>
    </source>
</evidence>